<accession>A0A8S3A4Y0</accession>
<dbReference type="Proteomes" id="UP000681722">
    <property type="component" value="Unassembled WGS sequence"/>
</dbReference>
<feature type="non-terminal residue" evidence="1">
    <location>
        <position position="45"/>
    </location>
</feature>
<evidence type="ECO:0000313" key="1">
    <source>
        <dbReference type="EMBL" id="CAF4697804.1"/>
    </source>
</evidence>
<protein>
    <submittedName>
        <fullName evidence="1">Uncharacterized protein</fullName>
    </submittedName>
</protein>
<dbReference type="AlphaFoldDB" id="A0A8S3A4Y0"/>
<comment type="caution">
    <text evidence="1">The sequence shown here is derived from an EMBL/GenBank/DDBJ whole genome shotgun (WGS) entry which is preliminary data.</text>
</comment>
<reference evidence="1" key="1">
    <citation type="submission" date="2021-02" db="EMBL/GenBank/DDBJ databases">
        <authorList>
            <person name="Nowell W R."/>
        </authorList>
    </citation>
    <scope>NUCLEOTIDE SEQUENCE</scope>
</reference>
<name>A0A8S3A4Y0_9BILA</name>
<proteinExistence type="predicted"/>
<organism evidence="1 2">
    <name type="scientific">Didymodactylos carnosus</name>
    <dbReference type="NCBI Taxonomy" id="1234261"/>
    <lineage>
        <taxon>Eukaryota</taxon>
        <taxon>Metazoa</taxon>
        <taxon>Spiralia</taxon>
        <taxon>Gnathifera</taxon>
        <taxon>Rotifera</taxon>
        <taxon>Eurotatoria</taxon>
        <taxon>Bdelloidea</taxon>
        <taxon>Philodinida</taxon>
        <taxon>Philodinidae</taxon>
        <taxon>Didymodactylos</taxon>
    </lineage>
</organism>
<sequence length="45" mass="4765">MPRYVPFLAEGIAVGGLFGGAERQKTKDEHDCYAEVLGQGQGGIV</sequence>
<gene>
    <name evidence="1" type="ORF">SRO942_LOCUS51359</name>
</gene>
<dbReference type="EMBL" id="CAJOBC010161078">
    <property type="protein sequence ID" value="CAF4697804.1"/>
    <property type="molecule type" value="Genomic_DNA"/>
</dbReference>
<evidence type="ECO:0000313" key="2">
    <source>
        <dbReference type="Proteomes" id="UP000681722"/>
    </source>
</evidence>